<dbReference type="GO" id="GO:0008171">
    <property type="term" value="F:O-methyltransferase activity"/>
    <property type="evidence" value="ECO:0007669"/>
    <property type="project" value="InterPro"/>
</dbReference>
<evidence type="ECO:0000259" key="5">
    <source>
        <dbReference type="Pfam" id="PF00891"/>
    </source>
</evidence>
<keyword evidence="7" id="KW-1185">Reference proteome</keyword>
<evidence type="ECO:0000256" key="3">
    <source>
        <dbReference type="ARBA" id="ARBA00022691"/>
    </source>
</evidence>
<dbReference type="EMBL" id="JAPZBU010000011">
    <property type="protein sequence ID" value="KAJ5378534.1"/>
    <property type="molecule type" value="Genomic_DNA"/>
</dbReference>
<organism evidence="6 7">
    <name type="scientific">Penicillium cosmopolitanum</name>
    <dbReference type="NCBI Taxonomy" id="1131564"/>
    <lineage>
        <taxon>Eukaryota</taxon>
        <taxon>Fungi</taxon>
        <taxon>Dikarya</taxon>
        <taxon>Ascomycota</taxon>
        <taxon>Pezizomycotina</taxon>
        <taxon>Eurotiomycetes</taxon>
        <taxon>Eurotiomycetidae</taxon>
        <taxon>Eurotiales</taxon>
        <taxon>Aspergillaceae</taxon>
        <taxon>Penicillium</taxon>
    </lineage>
</organism>
<accession>A0A9W9VF64</accession>
<sequence length="343" mass="38770">MNIFNFVHNSPKDEFEDWEIISQVAGDSLLVSRILRSLTASGIFSVTSTGTYKPDAVIKDLAQGGYLESRILMNFDIHFQIYAKLPQYLNQTKYASPSNAYAGPFQSILNTDQHYFDWMESHPIQLDAFNRTMQAGAMRDNSARWTQIFPITEKLKIFESQMACTDKGLQFVDIGGGIGHEIKVLLDSIPSLRGHFVLQDVSSVIQVILPELSRSTDIRSVQAMAYNFFEPQPVVGADFYFLGRVLHDWPDSQARTILQHIRDAMDEDSVLLIHDRVLPDFASNVHPTDAIMDLNMMILFSSLERTEKQFRALLSSVGLKLVNVWRSPTAGVHRQAVLEAIRA</sequence>
<dbReference type="SUPFAM" id="SSF53335">
    <property type="entry name" value="S-adenosyl-L-methionine-dependent methyltransferases"/>
    <property type="match status" value="1"/>
</dbReference>
<dbReference type="GO" id="GO:0032259">
    <property type="term" value="P:methylation"/>
    <property type="evidence" value="ECO:0007669"/>
    <property type="project" value="UniProtKB-KW"/>
</dbReference>
<reference evidence="6" key="2">
    <citation type="journal article" date="2023" name="IMA Fungus">
        <title>Comparative genomic study of the Penicillium genus elucidates a diverse pangenome and 15 lateral gene transfer events.</title>
        <authorList>
            <person name="Petersen C."/>
            <person name="Sorensen T."/>
            <person name="Nielsen M.R."/>
            <person name="Sondergaard T.E."/>
            <person name="Sorensen J.L."/>
            <person name="Fitzpatrick D.A."/>
            <person name="Frisvad J.C."/>
            <person name="Nielsen K.L."/>
        </authorList>
    </citation>
    <scope>NUCLEOTIDE SEQUENCE</scope>
    <source>
        <strain evidence="6">IBT 29677</strain>
    </source>
</reference>
<protein>
    <recommendedName>
        <fullName evidence="5">O-methyltransferase C-terminal domain-containing protein</fullName>
    </recommendedName>
</protein>
<dbReference type="InterPro" id="IPR001077">
    <property type="entry name" value="COMT_C"/>
</dbReference>
<dbReference type="InterPro" id="IPR029063">
    <property type="entry name" value="SAM-dependent_MTases_sf"/>
</dbReference>
<keyword evidence="1" id="KW-0489">Methyltransferase</keyword>
<keyword evidence="2" id="KW-0808">Transferase</keyword>
<feature type="domain" description="O-methyltransferase C-terminal" evidence="5">
    <location>
        <begin position="170"/>
        <end position="319"/>
    </location>
</feature>
<dbReference type="RefSeq" id="XP_056482320.1">
    <property type="nucleotide sequence ID" value="XM_056636290.1"/>
</dbReference>
<reference evidence="6" key="1">
    <citation type="submission" date="2022-12" db="EMBL/GenBank/DDBJ databases">
        <authorList>
            <person name="Petersen C."/>
        </authorList>
    </citation>
    <scope>NUCLEOTIDE SEQUENCE</scope>
    <source>
        <strain evidence="6">IBT 29677</strain>
    </source>
</reference>
<evidence type="ECO:0000256" key="2">
    <source>
        <dbReference type="ARBA" id="ARBA00022679"/>
    </source>
</evidence>
<gene>
    <name evidence="6" type="ORF">N7509_011653</name>
</gene>
<dbReference type="GO" id="GO:0044550">
    <property type="term" value="P:secondary metabolite biosynthetic process"/>
    <property type="evidence" value="ECO:0007669"/>
    <property type="project" value="UniProtKB-ARBA"/>
</dbReference>
<dbReference type="PANTHER" id="PTHR43712">
    <property type="entry name" value="PUTATIVE (AFU_ORTHOLOGUE AFUA_4G14580)-RELATED"/>
    <property type="match status" value="1"/>
</dbReference>
<dbReference type="OrthoDB" id="1535081at2759"/>
<dbReference type="PANTHER" id="PTHR43712:SF11">
    <property type="entry name" value="O-METHYLTRANSFERASE (AFU_ORTHOLOGUE AFUA_2G17820)-RELATED"/>
    <property type="match status" value="1"/>
</dbReference>
<dbReference type="Gene3D" id="3.40.50.150">
    <property type="entry name" value="Vaccinia Virus protein VP39"/>
    <property type="match status" value="1"/>
</dbReference>
<evidence type="ECO:0000313" key="6">
    <source>
        <dbReference type="EMBL" id="KAJ5378534.1"/>
    </source>
</evidence>
<feature type="active site" description="Proton acceptor" evidence="4">
    <location>
        <position position="247"/>
    </location>
</feature>
<dbReference type="Proteomes" id="UP001147747">
    <property type="component" value="Unassembled WGS sequence"/>
</dbReference>
<keyword evidence="3" id="KW-0949">S-adenosyl-L-methionine</keyword>
<dbReference type="Pfam" id="PF00891">
    <property type="entry name" value="Methyltransf_2"/>
    <property type="match status" value="1"/>
</dbReference>
<comment type="caution">
    <text evidence="6">The sequence shown here is derived from an EMBL/GenBank/DDBJ whole genome shotgun (WGS) entry which is preliminary data.</text>
</comment>
<dbReference type="PIRSF" id="PIRSF005739">
    <property type="entry name" value="O-mtase"/>
    <property type="match status" value="1"/>
</dbReference>
<name>A0A9W9VF64_9EURO</name>
<evidence type="ECO:0000256" key="4">
    <source>
        <dbReference type="PIRSR" id="PIRSR005739-1"/>
    </source>
</evidence>
<dbReference type="InterPro" id="IPR016461">
    <property type="entry name" value="COMT-like"/>
</dbReference>
<dbReference type="AlphaFoldDB" id="A0A9W9VF64"/>
<evidence type="ECO:0000256" key="1">
    <source>
        <dbReference type="ARBA" id="ARBA00022603"/>
    </source>
</evidence>
<evidence type="ECO:0000313" key="7">
    <source>
        <dbReference type="Proteomes" id="UP001147747"/>
    </source>
</evidence>
<proteinExistence type="predicted"/>
<dbReference type="GeneID" id="81375270"/>
<dbReference type="PROSITE" id="PS51683">
    <property type="entry name" value="SAM_OMT_II"/>
    <property type="match status" value="1"/>
</dbReference>